<sequence>MDRISALRNVEEALSEFEAGEIDLVTMEVRVRAILRSYATEFEEQQTYEASGPPAVDGLVVVAESVQDARKQIQELISDDTKRFDVERVD</sequence>
<dbReference type="EMBL" id="JBHTAX010000001">
    <property type="protein sequence ID" value="MFC7191766.1"/>
    <property type="molecule type" value="Genomic_DNA"/>
</dbReference>
<dbReference type="Proteomes" id="UP001596417">
    <property type="component" value="Unassembled WGS sequence"/>
</dbReference>
<dbReference type="Pfam" id="PF25252">
    <property type="entry name" value="DUF7854"/>
    <property type="match status" value="1"/>
</dbReference>
<gene>
    <name evidence="1" type="ORF">ACFQL7_19560</name>
</gene>
<accession>A0ABD5YR57</accession>
<proteinExistence type="predicted"/>
<name>A0ABD5YR57_9EURY</name>
<dbReference type="GeneID" id="76201542"/>
<keyword evidence="2" id="KW-1185">Reference proteome</keyword>
<protein>
    <submittedName>
        <fullName evidence="1">Uncharacterized protein</fullName>
    </submittedName>
</protein>
<organism evidence="1 2">
    <name type="scientific">Halocatena marina</name>
    <dbReference type="NCBI Taxonomy" id="2934937"/>
    <lineage>
        <taxon>Archaea</taxon>
        <taxon>Methanobacteriati</taxon>
        <taxon>Methanobacteriota</taxon>
        <taxon>Stenosarchaea group</taxon>
        <taxon>Halobacteria</taxon>
        <taxon>Halobacteriales</taxon>
        <taxon>Natronomonadaceae</taxon>
        <taxon>Halocatena</taxon>
    </lineage>
</organism>
<dbReference type="RefSeq" id="WP_248903583.1">
    <property type="nucleotide sequence ID" value="NZ_CP109979.1"/>
</dbReference>
<evidence type="ECO:0000313" key="2">
    <source>
        <dbReference type="Proteomes" id="UP001596417"/>
    </source>
</evidence>
<dbReference type="AlphaFoldDB" id="A0ABD5YR57"/>
<evidence type="ECO:0000313" key="1">
    <source>
        <dbReference type="EMBL" id="MFC7191766.1"/>
    </source>
</evidence>
<reference evidence="1 2" key="1">
    <citation type="journal article" date="2019" name="Int. J. Syst. Evol. Microbiol.">
        <title>The Global Catalogue of Microorganisms (GCM) 10K type strain sequencing project: providing services to taxonomists for standard genome sequencing and annotation.</title>
        <authorList>
            <consortium name="The Broad Institute Genomics Platform"/>
            <consortium name="The Broad Institute Genome Sequencing Center for Infectious Disease"/>
            <person name="Wu L."/>
            <person name="Ma J."/>
        </authorList>
    </citation>
    <scope>NUCLEOTIDE SEQUENCE [LARGE SCALE GENOMIC DNA]</scope>
    <source>
        <strain evidence="1 2">RDMS1</strain>
    </source>
</reference>
<dbReference type="InterPro" id="IPR057176">
    <property type="entry name" value="DUF7854"/>
</dbReference>
<comment type="caution">
    <text evidence="1">The sequence shown here is derived from an EMBL/GenBank/DDBJ whole genome shotgun (WGS) entry which is preliminary data.</text>
</comment>